<dbReference type="Proteomes" id="UP000036938">
    <property type="component" value="Unassembled WGS sequence"/>
</dbReference>
<name>A0A0L1JMG5_9RHOB</name>
<keyword evidence="2" id="KW-0812">Transmembrane</keyword>
<feature type="transmembrane region" description="Helical" evidence="2">
    <location>
        <begin position="218"/>
        <end position="234"/>
    </location>
</feature>
<dbReference type="PANTHER" id="PTHR23028:SF53">
    <property type="entry name" value="ACYL_TRANSF_3 DOMAIN-CONTAINING PROTEIN"/>
    <property type="match status" value="1"/>
</dbReference>
<reference evidence="5 6" key="1">
    <citation type="journal article" date="2015" name="Int. J. Syst. Evol. Microbiol.">
        <title>Aestuariivita atlantica sp. nov., isolated from deep sea sediment of the Atlantic Ocean.</title>
        <authorList>
            <person name="Li G."/>
            <person name="Lai Q."/>
            <person name="Du Y."/>
            <person name="Liu X."/>
            <person name="Sun F."/>
            <person name="Shao Z."/>
        </authorList>
    </citation>
    <scope>NUCLEOTIDE SEQUENCE [LARGE SCALE GENOMIC DNA]</scope>
    <source>
        <strain evidence="5 6">22II-S11-z3</strain>
    </source>
</reference>
<proteinExistence type="predicted"/>
<dbReference type="GO" id="GO:0016747">
    <property type="term" value="F:acyltransferase activity, transferring groups other than amino-acyl groups"/>
    <property type="evidence" value="ECO:0007669"/>
    <property type="project" value="InterPro"/>
</dbReference>
<feature type="region of interest" description="Disordered" evidence="1">
    <location>
        <begin position="391"/>
        <end position="414"/>
    </location>
</feature>
<evidence type="ECO:0000256" key="2">
    <source>
        <dbReference type="SAM" id="Phobius"/>
    </source>
</evidence>
<dbReference type="GO" id="GO:0009103">
    <property type="term" value="P:lipopolysaccharide biosynthetic process"/>
    <property type="evidence" value="ECO:0007669"/>
    <property type="project" value="TreeGrafter"/>
</dbReference>
<accession>A0A0L1JMG5</accession>
<dbReference type="GO" id="GO:0016020">
    <property type="term" value="C:membrane"/>
    <property type="evidence" value="ECO:0007669"/>
    <property type="project" value="TreeGrafter"/>
</dbReference>
<feature type="domain" description="Acyltransferase 3" evidence="3">
    <location>
        <begin position="6"/>
        <end position="323"/>
    </location>
</feature>
<protein>
    <recommendedName>
        <fullName evidence="7">Acyltransferase</fullName>
    </recommendedName>
</protein>
<dbReference type="AlphaFoldDB" id="A0A0L1JMG5"/>
<feature type="transmembrane region" description="Helical" evidence="2">
    <location>
        <begin position="240"/>
        <end position="261"/>
    </location>
</feature>
<evidence type="ECO:0000313" key="5">
    <source>
        <dbReference type="EMBL" id="KNG92934.1"/>
    </source>
</evidence>
<comment type="caution">
    <text evidence="5">The sequence shown here is derived from an EMBL/GenBank/DDBJ whole genome shotgun (WGS) entry which is preliminary data.</text>
</comment>
<keyword evidence="6" id="KW-1185">Reference proteome</keyword>
<evidence type="ECO:0000259" key="3">
    <source>
        <dbReference type="Pfam" id="PF01757"/>
    </source>
</evidence>
<dbReference type="Pfam" id="PF19040">
    <property type="entry name" value="SGNH"/>
    <property type="match status" value="1"/>
</dbReference>
<feature type="transmembrane region" description="Helical" evidence="2">
    <location>
        <begin position="343"/>
        <end position="363"/>
    </location>
</feature>
<feature type="transmembrane region" description="Helical" evidence="2">
    <location>
        <begin position="7"/>
        <end position="25"/>
    </location>
</feature>
<organism evidence="5 6">
    <name type="scientific">Pseudaestuariivita atlantica</name>
    <dbReference type="NCBI Taxonomy" id="1317121"/>
    <lineage>
        <taxon>Bacteria</taxon>
        <taxon>Pseudomonadati</taxon>
        <taxon>Pseudomonadota</taxon>
        <taxon>Alphaproteobacteria</taxon>
        <taxon>Rhodobacterales</taxon>
        <taxon>Paracoccaceae</taxon>
        <taxon>Pseudaestuariivita</taxon>
    </lineage>
</organism>
<feature type="transmembrane region" description="Helical" evidence="2">
    <location>
        <begin position="268"/>
        <end position="285"/>
    </location>
</feature>
<evidence type="ECO:0000256" key="1">
    <source>
        <dbReference type="SAM" id="MobiDB-lite"/>
    </source>
</evidence>
<feature type="transmembrane region" description="Helical" evidence="2">
    <location>
        <begin position="161"/>
        <end position="181"/>
    </location>
</feature>
<dbReference type="EMBL" id="AQQZ01000007">
    <property type="protein sequence ID" value="KNG92934.1"/>
    <property type="molecule type" value="Genomic_DNA"/>
</dbReference>
<feature type="transmembrane region" description="Helical" evidence="2">
    <location>
        <begin position="305"/>
        <end position="323"/>
    </location>
</feature>
<dbReference type="STRING" id="1317121.ATO11_15545"/>
<dbReference type="InterPro" id="IPR050879">
    <property type="entry name" value="Acyltransferase_3"/>
</dbReference>
<dbReference type="PATRIC" id="fig|1317121.7.peg.3834"/>
<keyword evidence="2" id="KW-0472">Membrane</keyword>
<sequence length="672" mass="73128">MRYRSDIDGLRAVAVLPVILFHAGIPGADGGFIGVDIFFVISGYLITGLLLNDLAQGRYSIAHFYERRVRRILPALFLVIAVCIPFAWAWMLPDEFEDFAGSLSIVVFLSNFYFAGEVDYFNDAAELQPLLHTWSLAVEEQFYLFFPPLLALVWRFGRRGAFIAVAILTALSLVLALTASGTDPQRLFYFSPARFWEIGAGALCAFSTRDWSRRGREAGTFAGLLMILAAFFLVDRGTVFPGPWTVLPVAGAALILLVGGAETRVGRFLSLRPFVWIGLISYSAYLWHQPLFAFARIRLMGEPSIAVMLGLSAMSLGLAAISWRFVEQPFRRRSGPVLPRRPALFGTFAVLGAALLGLGIWGFQTEGLPTRLSPEARAQIAYLDDRPAQTRPCLAKPGKSKPAHPWPRCSTPGADADAPPDAILMGDSHMIALSGRSIDALAQEGRTAYVAAHAGCPAVGGLTRLDKGDPRDCITYQDGILDYAEKTDAPVIVIAQRWALYVDGTRFDNGEGGHERGGPVVVDTWPERLASADPAARRAAILARFEEALAALSEKAALVLVDPVPEIGWSVPRLAARCAMNGTAACPSDVSYDRYLERNADVLAMIGRLAERDRITRVRTAEAFCDMQAGGRCAIFDDTGKPLYFDDDHPADSTGAQRIAPMIAAAVRDAGR</sequence>
<feature type="transmembrane region" description="Helical" evidence="2">
    <location>
        <begin position="31"/>
        <end position="51"/>
    </location>
</feature>
<evidence type="ECO:0000313" key="6">
    <source>
        <dbReference type="Proteomes" id="UP000036938"/>
    </source>
</evidence>
<keyword evidence="2" id="KW-1133">Transmembrane helix</keyword>
<dbReference type="PANTHER" id="PTHR23028">
    <property type="entry name" value="ACETYLTRANSFERASE"/>
    <property type="match status" value="1"/>
</dbReference>
<evidence type="ECO:0000259" key="4">
    <source>
        <dbReference type="Pfam" id="PF19040"/>
    </source>
</evidence>
<feature type="domain" description="SGNH" evidence="4">
    <location>
        <begin position="404"/>
        <end position="664"/>
    </location>
</feature>
<dbReference type="InterPro" id="IPR002656">
    <property type="entry name" value="Acyl_transf_3_dom"/>
</dbReference>
<evidence type="ECO:0008006" key="7">
    <source>
        <dbReference type="Google" id="ProtNLM"/>
    </source>
</evidence>
<gene>
    <name evidence="5" type="ORF">ATO11_15545</name>
</gene>
<dbReference type="InterPro" id="IPR043968">
    <property type="entry name" value="SGNH"/>
</dbReference>
<feature type="transmembrane region" description="Helical" evidence="2">
    <location>
        <begin position="72"/>
        <end position="93"/>
    </location>
</feature>
<dbReference type="Pfam" id="PF01757">
    <property type="entry name" value="Acyl_transf_3"/>
    <property type="match status" value="1"/>
</dbReference>